<name>A0AC34GAF6_9BILA</name>
<organism evidence="1 2">
    <name type="scientific">Panagrolaimus sp. ES5</name>
    <dbReference type="NCBI Taxonomy" id="591445"/>
    <lineage>
        <taxon>Eukaryota</taxon>
        <taxon>Metazoa</taxon>
        <taxon>Ecdysozoa</taxon>
        <taxon>Nematoda</taxon>
        <taxon>Chromadorea</taxon>
        <taxon>Rhabditida</taxon>
        <taxon>Tylenchina</taxon>
        <taxon>Panagrolaimomorpha</taxon>
        <taxon>Panagrolaimoidea</taxon>
        <taxon>Panagrolaimidae</taxon>
        <taxon>Panagrolaimus</taxon>
    </lineage>
</organism>
<dbReference type="Proteomes" id="UP000887579">
    <property type="component" value="Unplaced"/>
</dbReference>
<accession>A0AC34GAF6</accession>
<evidence type="ECO:0000313" key="1">
    <source>
        <dbReference type="Proteomes" id="UP000887579"/>
    </source>
</evidence>
<dbReference type="WBParaSite" id="ES5_v2.g26669.t1">
    <property type="protein sequence ID" value="ES5_v2.g26669.t1"/>
    <property type="gene ID" value="ES5_v2.g26669"/>
</dbReference>
<evidence type="ECO:0000313" key="2">
    <source>
        <dbReference type="WBParaSite" id="ES5_v2.g26669.t1"/>
    </source>
</evidence>
<proteinExistence type="predicted"/>
<sequence length="199" mass="22989">MENNQHNNFINHCRILQLLGRGGDRLKDIFRHRWLIYSKLNSDILKWENDEKSGSNLLKLCPPETSHEIKEKLKNGFIDLWDITATNIAIQVVSKEIKILGGNNNNKEDSNIKSLRKARNEITHNGKFEFSDEEFLEEWDNLADIVVKLGDNESDIKELKQSLMKIGQIPDIPIPDSNEKSEFVKLKTMAKNVFKVGIF</sequence>
<reference evidence="2" key="1">
    <citation type="submission" date="2022-11" db="UniProtKB">
        <authorList>
            <consortium name="WormBaseParasite"/>
        </authorList>
    </citation>
    <scope>IDENTIFICATION</scope>
</reference>
<protein>
    <submittedName>
        <fullName evidence="2">DZIP3-like HEPN domain-containing protein</fullName>
    </submittedName>
</protein>